<comment type="catalytic activity">
    <reaction evidence="6">
        <text>a 4-saturated-(3S)-3-hydroxyacyl-CoA = a (3E)-enoyl-CoA + H2O</text>
        <dbReference type="Rhea" id="RHEA:20724"/>
        <dbReference type="ChEBI" id="CHEBI:15377"/>
        <dbReference type="ChEBI" id="CHEBI:58521"/>
        <dbReference type="ChEBI" id="CHEBI:137480"/>
        <dbReference type="EC" id="4.2.1.17"/>
    </reaction>
</comment>
<dbReference type="PROSITE" id="PS00166">
    <property type="entry name" value="ENOYL_COA_HYDRATASE"/>
    <property type="match status" value="1"/>
</dbReference>
<keyword evidence="3" id="KW-0276">Fatty acid metabolism</keyword>
<dbReference type="CDD" id="cd06558">
    <property type="entry name" value="crotonase-like"/>
    <property type="match status" value="1"/>
</dbReference>
<evidence type="ECO:0000256" key="6">
    <source>
        <dbReference type="ARBA" id="ARBA00023717"/>
    </source>
</evidence>
<dbReference type="PANTHER" id="PTHR11941">
    <property type="entry name" value="ENOYL-COA HYDRATASE-RELATED"/>
    <property type="match status" value="1"/>
</dbReference>
<dbReference type="InterPro" id="IPR029045">
    <property type="entry name" value="ClpP/crotonase-like_dom_sf"/>
</dbReference>
<keyword evidence="4" id="KW-0456">Lyase</keyword>
<protein>
    <submittedName>
        <fullName evidence="9">Enoyl-CoA hydratase/isomerase family protein</fullName>
    </submittedName>
</protein>
<comment type="catalytic activity">
    <reaction evidence="5">
        <text>a (3S)-3-hydroxyacyl-CoA = a (2E)-enoyl-CoA + H2O</text>
        <dbReference type="Rhea" id="RHEA:16105"/>
        <dbReference type="ChEBI" id="CHEBI:15377"/>
        <dbReference type="ChEBI" id="CHEBI:57318"/>
        <dbReference type="ChEBI" id="CHEBI:58856"/>
        <dbReference type="EC" id="4.2.1.17"/>
    </reaction>
</comment>
<comment type="caution">
    <text evidence="9">The sequence shown here is derived from an EMBL/GenBank/DDBJ whole genome shotgun (WGS) entry which is preliminary data.</text>
</comment>
<comment type="similarity">
    <text evidence="2 7">Belongs to the enoyl-CoA hydratase/isomerase family.</text>
</comment>
<dbReference type="InterPro" id="IPR014748">
    <property type="entry name" value="Enoyl-CoA_hydra_C"/>
</dbReference>
<accession>A0A931ICC0</accession>
<evidence type="ECO:0000313" key="9">
    <source>
        <dbReference type="EMBL" id="MBH0777931.1"/>
    </source>
</evidence>
<keyword evidence="3" id="KW-0443">Lipid metabolism</keyword>
<dbReference type="Gene3D" id="1.10.12.10">
    <property type="entry name" value="Lyase 2-enoyl-coa Hydratase, Chain A, domain 2"/>
    <property type="match status" value="1"/>
</dbReference>
<dbReference type="AlphaFoldDB" id="A0A931ICC0"/>
<keyword evidence="10" id="KW-1185">Reference proteome</keyword>
<evidence type="ECO:0000256" key="2">
    <source>
        <dbReference type="ARBA" id="ARBA00005254"/>
    </source>
</evidence>
<feature type="region of interest" description="Disordered" evidence="8">
    <location>
        <begin position="253"/>
        <end position="276"/>
    </location>
</feature>
<reference evidence="9" key="1">
    <citation type="submission" date="2020-11" db="EMBL/GenBank/DDBJ databases">
        <title>Nocardia NEAU-351.nov., a novel actinomycete isolated from the cow dung.</title>
        <authorList>
            <person name="Zhang X."/>
        </authorList>
    </citation>
    <scope>NUCLEOTIDE SEQUENCE</scope>
    <source>
        <strain evidence="9">NEAU-351</strain>
    </source>
</reference>
<organism evidence="9 10">
    <name type="scientific">Nocardia bovistercoris</name>
    <dbReference type="NCBI Taxonomy" id="2785916"/>
    <lineage>
        <taxon>Bacteria</taxon>
        <taxon>Bacillati</taxon>
        <taxon>Actinomycetota</taxon>
        <taxon>Actinomycetes</taxon>
        <taxon>Mycobacteriales</taxon>
        <taxon>Nocardiaceae</taxon>
        <taxon>Nocardia</taxon>
    </lineage>
</organism>
<evidence type="ECO:0000256" key="5">
    <source>
        <dbReference type="ARBA" id="ARBA00023709"/>
    </source>
</evidence>
<comment type="function">
    <text evidence="1">Could possibly oxidize fatty acids using specific components.</text>
</comment>
<dbReference type="Proteomes" id="UP000655751">
    <property type="component" value="Unassembled WGS sequence"/>
</dbReference>
<evidence type="ECO:0000256" key="3">
    <source>
        <dbReference type="ARBA" id="ARBA00022832"/>
    </source>
</evidence>
<dbReference type="RefSeq" id="WP_196150246.1">
    <property type="nucleotide sequence ID" value="NZ_JADMLG010000006.1"/>
</dbReference>
<dbReference type="SUPFAM" id="SSF52096">
    <property type="entry name" value="ClpP/crotonase"/>
    <property type="match status" value="1"/>
</dbReference>
<evidence type="ECO:0000313" key="10">
    <source>
        <dbReference type="Proteomes" id="UP000655751"/>
    </source>
</evidence>
<sequence length="276" mass="29273">MTGDSASSGAAPGFGTVDYRKDGRVASVRLNRPHVLNAMNLRMHAELARIWDDIEADDDIWLVVLSGAGGKAFSVGQDLTELAGRIENGSARSSFGSAGKPGYPRLTERFSFAKPIIASVSGYALGGGFELALACDIVIASADAQFGLPEAKLGLLPGAGGVFRLPRQAPYRIAMGHLLTGRPMSAARADELGLVNEVVAAADLDACVRRWTEDVLRCAPLSVRAIKEAAAAAITMPLADAFAADYRWERRRAESADSEEGPKAFAAKRTPEWTGR</sequence>
<gene>
    <name evidence="9" type="ORF">IT779_16770</name>
</gene>
<dbReference type="PANTHER" id="PTHR11941:SF54">
    <property type="entry name" value="ENOYL-COA HYDRATASE, MITOCHONDRIAL"/>
    <property type="match status" value="1"/>
</dbReference>
<name>A0A931ICC0_9NOCA</name>
<dbReference type="Gene3D" id="3.90.226.10">
    <property type="entry name" value="2-enoyl-CoA Hydratase, Chain A, domain 1"/>
    <property type="match status" value="1"/>
</dbReference>
<dbReference type="Pfam" id="PF00378">
    <property type="entry name" value="ECH_1"/>
    <property type="match status" value="1"/>
</dbReference>
<dbReference type="GO" id="GO:0004300">
    <property type="term" value="F:enoyl-CoA hydratase activity"/>
    <property type="evidence" value="ECO:0007669"/>
    <property type="project" value="UniProtKB-EC"/>
</dbReference>
<dbReference type="EMBL" id="JADMLG010000006">
    <property type="protein sequence ID" value="MBH0777931.1"/>
    <property type="molecule type" value="Genomic_DNA"/>
</dbReference>
<dbReference type="InterPro" id="IPR018376">
    <property type="entry name" value="Enoyl-CoA_hyd/isom_CS"/>
</dbReference>
<evidence type="ECO:0000256" key="7">
    <source>
        <dbReference type="RuleBase" id="RU003707"/>
    </source>
</evidence>
<dbReference type="GO" id="GO:0006635">
    <property type="term" value="P:fatty acid beta-oxidation"/>
    <property type="evidence" value="ECO:0007669"/>
    <property type="project" value="TreeGrafter"/>
</dbReference>
<proteinExistence type="inferred from homology"/>
<dbReference type="NCBIfam" id="NF042430">
    <property type="entry name" value="EnCoAhydt_DpgD"/>
    <property type="match status" value="1"/>
</dbReference>
<evidence type="ECO:0000256" key="1">
    <source>
        <dbReference type="ARBA" id="ARBA00002994"/>
    </source>
</evidence>
<dbReference type="InterPro" id="IPR001753">
    <property type="entry name" value="Enoyl-CoA_hydra/iso"/>
</dbReference>
<evidence type="ECO:0000256" key="8">
    <source>
        <dbReference type="SAM" id="MobiDB-lite"/>
    </source>
</evidence>
<evidence type="ECO:0000256" key="4">
    <source>
        <dbReference type="ARBA" id="ARBA00023239"/>
    </source>
</evidence>
<dbReference type="InterPro" id="IPR054898">
    <property type="entry name" value="EnCoAhydt_DpgD"/>
</dbReference>